<evidence type="ECO:0000313" key="3">
    <source>
        <dbReference type="Proteomes" id="UP001054945"/>
    </source>
</evidence>
<feature type="compositionally biased region" description="Polar residues" evidence="1">
    <location>
        <begin position="101"/>
        <end position="110"/>
    </location>
</feature>
<evidence type="ECO:0000256" key="1">
    <source>
        <dbReference type="SAM" id="MobiDB-lite"/>
    </source>
</evidence>
<protein>
    <submittedName>
        <fullName evidence="2">Uncharacterized protein</fullName>
    </submittedName>
</protein>
<gene>
    <name evidence="2" type="ORF">CEXT_718801</name>
</gene>
<dbReference type="EMBL" id="BPLR01005067">
    <property type="protein sequence ID" value="GIX99591.1"/>
    <property type="molecule type" value="Genomic_DNA"/>
</dbReference>
<comment type="caution">
    <text evidence="2">The sequence shown here is derived from an EMBL/GenBank/DDBJ whole genome shotgun (WGS) entry which is preliminary data.</text>
</comment>
<reference evidence="2 3" key="1">
    <citation type="submission" date="2021-06" db="EMBL/GenBank/DDBJ databases">
        <title>Caerostris extrusa draft genome.</title>
        <authorList>
            <person name="Kono N."/>
            <person name="Arakawa K."/>
        </authorList>
    </citation>
    <scope>NUCLEOTIDE SEQUENCE [LARGE SCALE GENOMIC DNA]</scope>
</reference>
<organism evidence="2 3">
    <name type="scientific">Caerostris extrusa</name>
    <name type="common">Bark spider</name>
    <name type="synonym">Caerostris bankana</name>
    <dbReference type="NCBI Taxonomy" id="172846"/>
    <lineage>
        <taxon>Eukaryota</taxon>
        <taxon>Metazoa</taxon>
        <taxon>Ecdysozoa</taxon>
        <taxon>Arthropoda</taxon>
        <taxon>Chelicerata</taxon>
        <taxon>Arachnida</taxon>
        <taxon>Araneae</taxon>
        <taxon>Araneomorphae</taxon>
        <taxon>Entelegynae</taxon>
        <taxon>Araneoidea</taxon>
        <taxon>Araneidae</taxon>
        <taxon>Caerostris</taxon>
    </lineage>
</organism>
<proteinExistence type="predicted"/>
<sequence length="110" mass="12330">MFPFLVFPFPLSERTHLIFVLEFLFHEAQSPEFPGELESREDGVLAGEGDEGWRSQCPVRVDTGSRMSKTVLAAGLDTLRATAPNLVRSRDADVQRRRPLSQWTTGPRGS</sequence>
<feature type="region of interest" description="Disordered" evidence="1">
    <location>
        <begin position="34"/>
        <end position="58"/>
    </location>
</feature>
<accession>A0AAV4PTW1</accession>
<dbReference type="Proteomes" id="UP001054945">
    <property type="component" value="Unassembled WGS sequence"/>
</dbReference>
<keyword evidence="3" id="KW-1185">Reference proteome</keyword>
<feature type="region of interest" description="Disordered" evidence="1">
    <location>
        <begin position="87"/>
        <end position="110"/>
    </location>
</feature>
<evidence type="ECO:0000313" key="2">
    <source>
        <dbReference type="EMBL" id="GIX99591.1"/>
    </source>
</evidence>
<dbReference type="AlphaFoldDB" id="A0AAV4PTW1"/>
<name>A0AAV4PTW1_CAEEX</name>